<feature type="chain" id="PRO_5036401261" description="Cnidarian restricted protein" evidence="3">
    <location>
        <begin position="16"/>
        <end position="261"/>
    </location>
</feature>
<dbReference type="GeneID" id="136811682"/>
<protein>
    <recommendedName>
        <fullName evidence="6">Cnidarian restricted protein</fullName>
    </recommendedName>
</protein>
<feature type="compositionally biased region" description="Basic and acidic residues" evidence="1">
    <location>
        <begin position="189"/>
        <end position="201"/>
    </location>
</feature>
<keyword evidence="2" id="KW-1133">Transmembrane helix</keyword>
<accession>A0A7M5XH57</accession>
<feature type="signal peptide" evidence="3">
    <location>
        <begin position="1"/>
        <end position="15"/>
    </location>
</feature>
<evidence type="ECO:0000313" key="5">
    <source>
        <dbReference type="Proteomes" id="UP000594262"/>
    </source>
</evidence>
<evidence type="ECO:0000256" key="1">
    <source>
        <dbReference type="SAM" id="MobiDB-lite"/>
    </source>
</evidence>
<keyword evidence="5" id="KW-1185">Reference proteome</keyword>
<dbReference type="InterPro" id="IPR013783">
    <property type="entry name" value="Ig-like_fold"/>
</dbReference>
<evidence type="ECO:0000256" key="3">
    <source>
        <dbReference type="SAM" id="SignalP"/>
    </source>
</evidence>
<dbReference type="AlphaFoldDB" id="A0A7M5XH57"/>
<dbReference type="Gene3D" id="2.60.40.10">
    <property type="entry name" value="Immunoglobulins"/>
    <property type="match status" value="1"/>
</dbReference>
<reference evidence="4" key="1">
    <citation type="submission" date="2021-01" db="UniProtKB">
        <authorList>
            <consortium name="EnsemblMetazoa"/>
        </authorList>
    </citation>
    <scope>IDENTIFICATION</scope>
</reference>
<keyword evidence="2" id="KW-0472">Membrane</keyword>
<evidence type="ECO:0008006" key="6">
    <source>
        <dbReference type="Google" id="ProtNLM"/>
    </source>
</evidence>
<proteinExistence type="predicted"/>
<keyword evidence="3" id="KW-0732">Signal</keyword>
<evidence type="ECO:0000256" key="2">
    <source>
        <dbReference type="SAM" id="Phobius"/>
    </source>
</evidence>
<dbReference type="EnsemblMetazoa" id="CLYHEMT021842.2">
    <property type="protein sequence ID" value="CLYHEMP021842.2"/>
    <property type="gene ID" value="CLYHEMG021842"/>
</dbReference>
<feature type="transmembrane region" description="Helical" evidence="2">
    <location>
        <begin position="145"/>
        <end position="167"/>
    </location>
</feature>
<evidence type="ECO:0000313" key="4">
    <source>
        <dbReference type="EnsemblMetazoa" id="CLYHEMP021842.3"/>
    </source>
</evidence>
<dbReference type="RefSeq" id="XP_066924410.1">
    <property type="nucleotide sequence ID" value="XM_067068309.1"/>
</dbReference>
<organism evidence="4 5">
    <name type="scientific">Clytia hemisphaerica</name>
    <dbReference type="NCBI Taxonomy" id="252671"/>
    <lineage>
        <taxon>Eukaryota</taxon>
        <taxon>Metazoa</taxon>
        <taxon>Cnidaria</taxon>
        <taxon>Hydrozoa</taxon>
        <taxon>Hydroidolina</taxon>
        <taxon>Leptothecata</taxon>
        <taxon>Obeliida</taxon>
        <taxon>Clytiidae</taxon>
        <taxon>Clytia</taxon>
    </lineage>
</organism>
<dbReference type="Proteomes" id="UP000594262">
    <property type="component" value="Unplaced"/>
</dbReference>
<keyword evidence="2" id="KW-0812">Transmembrane</keyword>
<sequence length="261" mass="28252">MIIIINLLLLSLAQSFVNGSSRTVTAKEDGDAVLEWDISRYTSADKFEIYYNKDTNLATIQQSGAAQVADGGTNKYGKRLQVGKVGDRLRITIKKFRSSDAGTYEVDVDMGRGKPSQVLQKLILESEDSPNSSYLGSGISSSTGIIIGVVVGIVVLAILIALCCYCYRKNRDPDDPESGTRLAAFNTGRPERNEPADEARIPLEQSEYQTPSGIPINKPPVAKKPPVPPRAVYSELGEGGGRTGPPDLKPTRSQYAEARDT</sequence>
<dbReference type="EnsemblMetazoa" id="CLYHEMT021842.3">
    <property type="protein sequence ID" value="CLYHEMP021842.3"/>
    <property type="gene ID" value="CLYHEMG021842"/>
</dbReference>
<name>A0A7M5XH57_9CNID</name>
<feature type="region of interest" description="Disordered" evidence="1">
    <location>
        <begin position="173"/>
        <end position="261"/>
    </location>
</feature>